<organism evidence="1 2">
    <name type="scientific">Symmachiella dynata</name>
    <dbReference type="NCBI Taxonomy" id="2527995"/>
    <lineage>
        <taxon>Bacteria</taxon>
        <taxon>Pseudomonadati</taxon>
        <taxon>Planctomycetota</taxon>
        <taxon>Planctomycetia</taxon>
        <taxon>Planctomycetales</taxon>
        <taxon>Planctomycetaceae</taxon>
        <taxon>Symmachiella</taxon>
    </lineage>
</organism>
<sequence length="66" mass="7275">MLAQGKRQSRAVLGMKADVKQTLKGFINHGANDAGDGRVNNPFRVVSQYPIANLGSAHFVRNPRLW</sequence>
<keyword evidence="2" id="KW-1185">Reference proteome</keyword>
<dbReference type="EMBL" id="CP036276">
    <property type="protein sequence ID" value="QDU46573.1"/>
    <property type="molecule type" value="Genomic_DNA"/>
</dbReference>
<reference evidence="1 2" key="1">
    <citation type="submission" date="2019-02" db="EMBL/GenBank/DDBJ databases">
        <title>Deep-cultivation of Planctomycetes and their phenomic and genomic characterization uncovers novel biology.</title>
        <authorList>
            <person name="Wiegand S."/>
            <person name="Jogler M."/>
            <person name="Boedeker C."/>
            <person name="Pinto D."/>
            <person name="Vollmers J."/>
            <person name="Rivas-Marin E."/>
            <person name="Kohn T."/>
            <person name="Peeters S.H."/>
            <person name="Heuer A."/>
            <person name="Rast P."/>
            <person name="Oberbeckmann S."/>
            <person name="Bunk B."/>
            <person name="Jeske O."/>
            <person name="Meyerdierks A."/>
            <person name="Storesund J.E."/>
            <person name="Kallscheuer N."/>
            <person name="Luecker S."/>
            <person name="Lage O.M."/>
            <person name="Pohl T."/>
            <person name="Merkel B.J."/>
            <person name="Hornburger P."/>
            <person name="Mueller R.-W."/>
            <person name="Bruemmer F."/>
            <person name="Labrenz M."/>
            <person name="Spormann A.M."/>
            <person name="Op den Camp H."/>
            <person name="Overmann J."/>
            <person name="Amann R."/>
            <person name="Jetten M.S.M."/>
            <person name="Mascher T."/>
            <person name="Medema M.H."/>
            <person name="Devos D.P."/>
            <person name="Kaster A.-K."/>
            <person name="Ovreas L."/>
            <person name="Rohde M."/>
            <person name="Galperin M.Y."/>
            <person name="Jogler C."/>
        </authorList>
    </citation>
    <scope>NUCLEOTIDE SEQUENCE [LARGE SCALE GENOMIC DNA]</scope>
    <source>
        <strain evidence="1 2">Mal52</strain>
    </source>
</reference>
<accession>A0A517ZVR1</accession>
<proteinExistence type="predicted"/>
<protein>
    <submittedName>
        <fullName evidence="1">Uncharacterized protein</fullName>
    </submittedName>
</protein>
<evidence type="ECO:0000313" key="2">
    <source>
        <dbReference type="Proteomes" id="UP000319383"/>
    </source>
</evidence>
<dbReference type="KEGG" id="sdyn:Mal52_50940"/>
<name>A0A517ZVR1_9PLAN</name>
<evidence type="ECO:0000313" key="1">
    <source>
        <dbReference type="EMBL" id="QDU46573.1"/>
    </source>
</evidence>
<gene>
    <name evidence="1" type="ORF">Mal52_50940</name>
</gene>
<dbReference type="AlphaFoldDB" id="A0A517ZVR1"/>
<dbReference type="Proteomes" id="UP000319383">
    <property type="component" value="Chromosome"/>
</dbReference>